<dbReference type="Pfam" id="PF10094">
    <property type="entry name" value="DUF2332"/>
    <property type="match status" value="1"/>
</dbReference>
<keyword evidence="2" id="KW-1185">Reference proteome</keyword>
<protein>
    <submittedName>
        <fullName evidence="1">DUF2332 domain-containing protein</fullName>
    </submittedName>
</protein>
<evidence type="ECO:0000313" key="1">
    <source>
        <dbReference type="EMBL" id="KAA9085378.1"/>
    </source>
</evidence>
<reference evidence="2" key="1">
    <citation type="submission" date="2019-09" db="EMBL/GenBank/DDBJ databases">
        <title>Mumia zhuanghuii sp. nov. isolated from the intestinal contents of plateau pika (Ochotona curzoniae) in the Qinghai-Tibet plateau of China.</title>
        <authorList>
            <person name="Tian Z."/>
        </authorList>
    </citation>
    <scope>NUCLEOTIDE SEQUENCE [LARGE SCALE GENOMIC DNA]</scope>
    <source>
        <strain evidence="2">DSM 25564</strain>
    </source>
</reference>
<comment type="caution">
    <text evidence="1">The sequence shown here is derived from an EMBL/GenBank/DDBJ whole genome shotgun (WGS) entry which is preliminary data.</text>
</comment>
<dbReference type="EMBL" id="VYRZ01000003">
    <property type="protein sequence ID" value="KAA9085378.1"/>
    <property type="molecule type" value="Genomic_DNA"/>
</dbReference>
<dbReference type="AlphaFoldDB" id="A0A5J5IQB9"/>
<evidence type="ECO:0000313" key="2">
    <source>
        <dbReference type="Proteomes" id="UP000327039"/>
    </source>
</evidence>
<accession>A0A5J5IQB9</accession>
<organism evidence="1 2">
    <name type="scientific">Microbacterium radiodurans</name>
    <dbReference type="NCBI Taxonomy" id="661398"/>
    <lineage>
        <taxon>Bacteria</taxon>
        <taxon>Bacillati</taxon>
        <taxon>Actinomycetota</taxon>
        <taxon>Actinomycetes</taxon>
        <taxon>Micrococcales</taxon>
        <taxon>Microbacteriaceae</taxon>
        <taxon>Microbacterium</taxon>
    </lineage>
</organism>
<dbReference type="InterPro" id="IPR011200">
    <property type="entry name" value="UCP012608"/>
</dbReference>
<dbReference type="RefSeq" id="WP_150420100.1">
    <property type="nucleotide sequence ID" value="NZ_VYRZ01000003.1"/>
</dbReference>
<dbReference type="Proteomes" id="UP000327039">
    <property type="component" value="Unassembled WGS sequence"/>
</dbReference>
<dbReference type="OrthoDB" id="8899077at2"/>
<sequence length="325" mass="34797">MDVETAAVADRYRRFASTEAPGRSDLYASWAHRVADDAELSGILSSLPSPHRQPPLVFAVTRLLGSGDVAADAWAAWFREHADAVVRECGHRAIQTNEPLRCAALLPELTRVEGPIALLEIGASAGLCLYPDRYSYRYVGSDGEFRLDPVDGPSSVELVCEVRGDRMPEVVMPDVVWRAGIDLNPLDVTDPRDVDWLAGLAWPGETGRADRIRAAARIAAADPPHLSAGDAFERLSEVSAAAPADATLVVTTPGVLVHVPRAGRGALIEAVRAAGRWITIDAIGTHDGWAPGEPDAASSGFAVALDGRIHAFADPLGGWWEWRHG</sequence>
<gene>
    <name evidence="1" type="ORF">F6B42_12995</name>
</gene>
<name>A0A5J5IQB9_9MICO</name>
<proteinExistence type="predicted"/>